<proteinExistence type="predicted"/>
<feature type="compositionally biased region" description="Low complexity" evidence="4">
    <location>
        <begin position="590"/>
        <end position="606"/>
    </location>
</feature>
<evidence type="ECO:0000256" key="3">
    <source>
        <dbReference type="ARBA" id="ARBA00023219"/>
    </source>
</evidence>
<dbReference type="EMBL" id="LR796209">
    <property type="protein sequence ID" value="CAB4127233.1"/>
    <property type="molecule type" value="Genomic_DNA"/>
</dbReference>
<evidence type="ECO:0000256" key="1">
    <source>
        <dbReference type="ARBA" id="ARBA00022950"/>
    </source>
</evidence>
<evidence type="ECO:0000256" key="4">
    <source>
        <dbReference type="SAM" id="MobiDB-lite"/>
    </source>
</evidence>
<protein>
    <submittedName>
        <fullName evidence="5">Bacteriophage/Gene transfer agent portal protein</fullName>
    </submittedName>
</protein>
<keyword evidence="1" id="KW-1188">Viral release from host cell</keyword>
<feature type="region of interest" description="Disordered" evidence="4">
    <location>
        <begin position="590"/>
        <end position="617"/>
    </location>
</feature>
<keyword evidence="2" id="KW-1160">Virus entry into host cell</keyword>
<reference evidence="5" key="1">
    <citation type="submission" date="2020-04" db="EMBL/GenBank/DDBJ databases">
        <authorList>
            <person name="Chiriac C."/>
            <person name="Salcher M."/>
            <person name="Ghai R."/>
            <person name="Kavagutti S V."/>
        </authorList>
    </citation>
    <scope>NUCLEOTIDE SEQUENCE</scope>
</reference>
<name>A0A6J5L1Z9_9CAUD</name>
<organism evidence="5">
    <name type="scientific">uncultured Caudovirales phage</name>
    <dbReference type="NCBI Taxonomy" id="2100421"/>
    <lineage>
        <taxon>Viruses</taxon>
        <taxon>Duplodnaviria</taxon>
        <taxon>Heunggongvirae</taxon>
        <taxon>Uroviricota</taxon>
        <taxon>Caudoviricetes</taxon>
        <taxon>Peduoviridae</taxon>
        <taxon>Maltschvirus</taxon>
        <taxon>Maltschvirus maltsch</taxon>
    </lineage>
</organism>
<keyword evidence="2" id="KW-1162">Viral penetration into host cytoplasm</keyword>
<evidence type="ECO:0000256" key="2">
    <source>
        <dbReference type="ARBA" id="ARBA00023009"/>
    </source>
</evidence>
<dbReference type="Pfam" id="PF04860">
    <property type="entry name" value="Phage_portal"/>
    <property type="match status" value="1"/>
</dbReference>
<keyword evidence="3" id="KW-0231">Viral genome packaging</keyword>
<keyword evidence="1" id="KW-0118">Viral capsid assembly</keyword>
<dbReference type="InterPro" id="IPR006944">
    <property type="entry name" value="Phage/GTA_portal"/>
</dbReference>
<accession>A0A6J5L1Z9</accession>
<keyword evidence="2" id="KW-1171">Viral genome ejection through host cell envelope</keyword>
<evidence type="ECO:0000313" key="5">
    <source>
        <dbReference type="EMBL" id="CAB4127233.1"/>
    </source>
</evidence>
<sequence>MKTAFEDNNLSMFQRSIIESVMGAPTTLGKSEKKHRKTSVGFVEPKYSNGDAKEELSLSKSITNILNGPKDSVERLAFTVDPSNNNQYQGLYKQKLRLLPDNVLKRLQIQDDLVAAITNTRGNQIATFGRRQPDRFSIGFAIEPNAGVVEKMTPEQREELAERIDAAEVMFLNCGSTKRVEDKDKLTFAQYLYMNTRNAVGVGRQATEIIYVSDLTGEKRFHSFRPVDAGTIYRAAPQKEAAQALRDNARHLLETISNQKLDPERFQNDEYAWIQVHDGRPLQAFTEKECLVHNFYPVNDVELDGYPVTPLDTVISAVTTHINITSHNKMYFQTGRASRGMLVIKSDDIDENVISRIKQQFNASINSVSNAFRMPVFGVGSEDEISWQPIDSGSRDMEFQFLSDSNARTIMSAFQMSPEELPGWSHLSRGTNSQSLSEANTEYLLTAHRDVGLRPLLGQWQDFCNSSLFPLIDPNLSKICTFKFLGLDAVTAEKESIRLQQDAPVHMTYNEILDKVEKKGVERALGGDFPINPQYQQILDKYVKVGVIVEKMFGIEGASTDPTLQYYRDPFWMQYQQMMQQQAQQQKQEQMQQQQMQQQTQQMSQQAPQPGQEVADGADQANAALGKSEAQLHPNARALLARQNKVVNNFMGFWESESAKAINDVIEATKAHG</sequence>
<gene>
    <name evidence="5" type="ORF">UFOVP75_94</name>
</gene>